<dbReference type="AlphaFoldDB" id="A0A5P1X389"/>
<evidence type="ECO:0000256" key="2">
    <source>
        <dbReference type="SAM" id="Phobius"/>
    </source>
</evidence>
<accession>A0A5P1X389</accession>
<sequence length="226" mass="26196">MAKVKGKHRVRRFFKLFFIVIIGLVVLLYATVFIGHKFLFKSHTTNHPTIETVSSSNYRFGAAARTQPKTMLGYVKVVSSQVKNYNEHLNNYWPNNPQKNQYLIAQDVKTKTAYLVNPSGEYKKLTSKQFDSYNVPSTMQVTGEWNPFSGNGIEGAYITVSPQALSNYYVYQRYEHLGTYDQFLSYSHELFHTITQKNWGDNKYGNLNRDERLSDSTGRRSRMLLM</sequence>
<dbReference type="EMBL" id="CP043939">
    <property type="protein sequence ID" value="QER68256.1"/>
    <property type="molecule type" value="Genomic_DNA"/>
</dbReference>
<evidence type="ECO:0000256" key="1">
    <source>
        <dbReference type="SAM" id="MobiDB-lite"/>
    </source>
</evidence>
<keyword evidence="2" id="KW-0472">Membrane</keyword>
<keyword evidence="2" id="KW-0812">Transmembrane</keyword>
<gene>
    <name evidence="3" type="ORF">F0161_10670</name>
</gene>
<keyword evidence="2" id="KW-1133">Transmembrane helix</keyword>
<dbReference type="KEGG" id="lnn:F0161_10670"/>
<reference evidence="3 4" key="1">
    <citation type="submission" date="2019-09" db="EMBL/GenBank/DDBJ databases">
        <title>Complete Genome Sequence of Lactobacillus nenjiangensis SH-Y15, isolated from sauerkraut.</title>
        <authorList>
            <person name="Yang H."/>
        </authorList>
    </citation>
    <scope>NUCLEOTIDE SEQUENCE [LARGE SCALE GENOMIC DNA]</scope>
    <source>
        <strain evidence="3 4">SH-Y15</strain>
    </source>
</reference>
<keyword evidence="4" id="KW-1185">Reference proteome</keyword>
<organism evidence="3 4">
    <name type="scientific">Paucilactobacillus nenjiangensis</name>
    <dbReference type="NCBI Taxonomy" id="1296540"/>
    <lineage>
        <taxon>Bacteria</taxon>
        <taxon>Bacillati</taxon>
        <taxon>Bacillota</taxon>
        <taxon>Bacilli</taxon>
        <taxon>Lactobacillales</taxon>
        <taxon>Lactobacillaceae</taxon>
        <taxon>Paucilactobacillus</taxon>
    </lineage>
</organism>
<evidence type="ECO:0000313" key="4">
    <source>
        <dbReference type="Proteomes" id="UP000325295"/>
    </source>
</evidence>
<dbReference type="OrthoDB" id="2147710at2"/>
<evidence type="ECO:0000313" key="3">
    <source>
        <dbReference type="EMBL" id="QER68256.1"/>
    </source>
</evidence>
<feature type="transmembrane region" description="Helical" evidence="2">
    <location>
        <begin position="12"/>
        <end position="34"/>
    </location>
</feature>
<feature type="region of interest" description="Disordered" evidence="1">
    <location>
        <begin position="205"/>
        <end position="226"/>
    </location>
</feature>
<dbReference type="Proteomes" id="UP000325295">
    <property type="component" value="Chromosome"/>
</dbReference>
<dbReference type="RefSeq" id="WP_150204562.1">
    <property type="nucleotide sequence ID" value="NZ_CP043939.1"/>
</dbReference>
<name>A0A5P1X389_9LACO</name>
<proteinExistence type="predicted"/>
<protein>
    <submittedName>
        <fullName evidence="3">Uncharacterized protein</fullName>
    </submittedName>
</protein>
<feature type="compositionally biased region" description="Basic and acidic residues" evidence="1">
    <location>
        <begin position="208"/>
        <end position="218"/>
    </location>
</feature>